<dbReference type="SMART" id="SM00365">
    <property type="entry name" value="LRR_SD22"/>
    <property type="match status" value="4"/>
</dbReference>
<dbReference type="GO" id="GO:0000272">
    <property type="term" value="P:polysaccharide catabolic process"/>
    <property type="evidence" value="ECO:0007669"/>
    <property type="project" value="InterPro"/>
</dbReference>
<evidence type="ECO:0000259" key="3">
    <source>
        <dbReference type="PROSITE" id="PS51766"/>
    </source>
</evidence>
<dbReference type="InterPro" id="IPR050836">
    <property type="entry name" value="SDS22/Internalin_LRR"/>
</dbReference>
<dbReference type="PROSITE" id="PS51450">
    <property type="entry name" value="LRR"/>
    <property type="match status" value="4"/>
</dbReference>
<dbReference type="InterPro" id="IPR001611">
    <property type="entry name" value="Leu-rich_rpt"/>
</dbReference>
<name>G8M2L7_ACECE</name>
<dbReference type="Pfam" id="PF13306">
    <property type="entry name" value="LRR_5"/>
    <property type="match status" value="1"/>
</dbReference>
<dbReference type="InterPro" id="IPR016134">
    <property type="entry name" value="Dockerin_dom"/>
</dbReference>
<dbReference type="InterPro" id="IPR026906">
    <property type="entry name" value="LRR_5"/>
</dbReference>
<evidence type="ECO:0000256" key="1">
    <source>
        <dbReference type="ARBA" id="ARBA00022614"/>
    </source>
</evidence>
<dbReference type="Proteomes" id="UP000005435">
    <property type="component" value="Chromosome"/>
</dbReference>
<dbReference type="Gene3D" id="1.10.1330.10">
    <property type="entry name" value="Dockerin domain"/>
    <property type="match status" value="1"/>
</dbReference>
<reference evidence="4 5" key="2">
    <citation type="journal article" date="2012" name="Stand. Genomic Sci.">
        <title>Complete Genome Sequence of Clostridium clariflavum DSM 19732.</title>
        <authorList>
            <person name="Izquierdo J.A."/>
            <person name="Goodwin L."/>
            <person name="Davenport K.W."/>
            <person name="Teshima H."/>
            <person name="Bruce D."/>
            <person name="Detter C."/>
            <person name="Tapia R."/>
            <person name="Han S."/>
            <person name="Land M."/>
            <person name="Hauser L."/>
            <person name="Jeffries C.D."/>
            <person name="Han J."/>
            <person name="Pitluck S."/>
            <person name="Nolan M."/>
            <person name="Chen A."/>
            <person name="Huntemann M."/>
            <person name="Mavromatis K."/>
            <person name="Mikhailova N."/>
            <person name="Liolios K."/>
            <person name="Woyke T."/>
            <person name="Lynd L.R."/>
        </authorList>
    </citation>
    <scope>NUCLEOTIDE SEQUENCE [LARGE SCALE GENOMIC DNA]</scope>
    <source>
        <strain evidence="5">DSM 19732 / NBRC 101661 / EBR45</strain>
    </source>
</reference>
<keyword evidence="2" id="KW-0677">Repeat</keyword>
<dbReference type="RefSeq" id="WP_014253723.1">
    <property type="nucleotide sequence ID" value="NC_016627.1"/>
</dbReference>
<dbReference type="InterPro" id="IPR025875">
    <property type="entry name" value="Leu-rich_rpt_4"/>
</dbReference>
<dbReference type="InterPro" id="IPR002105">
    <property type="entry name" value="Dockerin_1_rpt"/>
</dbReference>
<dbReference type="AlphaFoldDB" id="G8M2L7"/>
<proteinExistence type="predicted"/>
<dbReference type="GO" id="GO:0004553">
    <property type="term" value="F:hydrolase activity, hydrolyzing O-glycosyl compounds"/>
    <property type="evidence" value="ECO:0007669"/>
    <property type="project" value="InterPro"/>
</dbReference>
<dbReference type="CDD" id="cd14256">
    <property type="entry name" value="Dockerin_I"/>
    <property type="match status" value="1"/>
</dbReference>
<keyword evidence="1" id="KW-0433">Leucine-rich repeat</keyword>
<organism evidence="4 5">
    <name type="scientific">Acetivibrio clariflavus (strain DSM 19732 / NBRC 101661 / EBR45)</name>
    <name type="common">Clostridium clariflavum</name>
    <dbReference type="NCBI Taxonomy" id="720554"/>
    <lineage>
        <taxon>Bacteria</taxon>
        <taxon>Bacillati</taxon>
        <taxon>Bacillota</taxon>
        <taxon>Clostridia</taxon>
        <taxon>Eubacteriales</taxon>
        <taxon>Oscillospiraceae</taxon>
        <taxon>Acetivibrio</taxon>
    </lineage>
</organism>
<dbReference type="InterPro" id="IPR032675">
    <property type="entry name" value="LRR_dom_sf"/>
</dbReference>
<dbReference type="Pfam" id="PF00404">
    <property type="entry name" value="Dockerin_1"/>
    <property type="match status" value="1"/>
</dbReference>
<dbReference type="InterPro" id="IPR036439">
    <property type="entry name" value="Dockerin_dom_sf"/>
</dbReference>
<dbReference type="PANTHER" id="PTHR46652">
    <property type="entry name" value="LEUCINE-RICH REPEAT AND IQ DOMAIN-CONTAINING PROTEIN 1-RELATED"/>
    <property type="match status" value="1"/>
</dbReference>
<gene>
    <name evidence="4" type="ordered locus">Clocl_0355</name>
</gene>
<dbReference type="PANTHER" id="PTHR46652:SF3">
    <property type="entry name" value="LEUCINE-RICH REPEAT-CONTAINING PROTEIN 9"/>
    <property type="match status" value="1"/>
</dbReference>
<keyword evidence="5" id="KW-1185">Reference proteome</keyword>
<dbReference type="eggNOG" id="COG4886">
    <property type="taxonomic scope" value="Bacteria"/>
</dbReference>
<dbReference type="SUPFAM" id="SSF52058">
    <property type="entry name" value="L domain-like"/>
    <property type="match status" value="1"/>
</dbReference>
<dbReference type="PROSITE" id="PS00018">
    <property type="entry name" value="EF_HAND_1"/>
    <property type="match status" value="1"/>
</dbReference>
<sequence precursor="true">MKKSISLLLVFCVIACFSLFRLIADNSYACELCEARKYLPDRVVGDLNLDGEINSVDCVIMKAYLLGIYTNLENDKERFGAADINSDGNVNSIDYAILRKYLLGMGELPTPSPKPMPSVTPTPRIITESGYEFNLDTGTIVKCVDNYVTVTIPSELRGVKVKAIGDKAFSSCKYLTSLTISEGISCIGSEAFSGCENLVSVTLPNSINCIDSNAFEGCKELKKAIFMGNEPEYMGNNVFADVHPDFTIIVSADSAGFGKPNPYNSETLWEWSVNSNPVYNVVLAEDEIIVFKSEYLRLVILDKIGKNEYDIIYKNEADKITELSLFKPIDLSELSKFPNLDYLSIGLISEPFDISPLANLKNLTRLDIFDSDISDISPLKNLTNLTYLSLSYNNISDISPLENLTNLAYLKLDCNNITDITPLKNLVSLKSLDIRGNNIEDLTPLEKLNELIWLYY</sequence>
<accession>G8M2L7</accession>
<feature type="domain" description="Dockerin" evidence="3">
    <location>
        <begin position="40"/>
        <end position="110"/>
    </location>
</feature>
<evidence type="ECO:0000313" key="5">
    <source>
        <dbReference type="Proteomes" id="UP000005435"/>
    </source>
</evidence>
<reference evidence="5" key="1">
    <citation type="submission" date="2011-12" db="EMBL/GenBank/DDBJ databases">
        <title>Complete sequence of Clostridium clariflavum DSM 19732.</title>
        <authorList>
            <consortium name="US DOE Joint Genome Institute"/>
            <person name="Lucas S."/>
            <person name="Han J."/>
            <person name="Lapidus A."/>
            <person name="Cheng J.-F."/>
            <person name="Goodwin L."/>
            <person name="Pitluck S."/>
            <person name="Peters L."/>
            <person name="Teshima H."/>
            <person name="Detter J.C."/>
            <person name="Han C."/>
            <person name="Tapia R."/>
            <person name="Land M."/>
            <person name="Hauser L."/>
            <person name="Kyrpides N."/>
            <person name="Ivanova N."/>
            <person name="Pagani I."/>
            <person name="Kitzmiller T."/>
            <person name="Lynd L."/>
            <person name="Izquierdo J."/>
            <person name="Woyke T."/>
        </authorList>
    </citation>
    <scope>NUCLEOTIDE SEQUENCE [LARGE SCALE GENOMIC DNA]</scope>
    <source>
        <strain evidence="5">DSM 19732 / NBRC 101661 / EBR45</strain>
    </source>
</reference>
<dbReference type="PROSITE" id="PS00448">
    <property type="entry name" value="CLOS_CELLULOSOME_RPT"/>
    <property type="match status" value="1"/>
</dbReference>
<protein>
    <submittedName>
        <fullName evidence="4">Leucine Rich Repeat (LRR)-containing protein,dockerin-like protein</fullName>
    </submittedName>
</protein>
<evidence type="ECO:0000256" key="2">
    <source>
        <dbReference type="ARBA" id="ARBA00022737"/>
    </source>
</evidence>
<dbReference type="Gene3D" id="3.80.10.10">
    <property type="entry name" value="Ribonuclease Inhibitor"/>
    <property type="match status" value="2"/>
</dbReference>
<evidence type="ECO:0000313" key="4">
    <source>
        <dbReference type="EMBL" id="AEV67091.1"/>
    </source>
</evidence>
<dbReference type="EMBL" id="CP003065">
    <property type="protein sequence ID" value="AEV67091.1"/>
    <property type="molecule type" value="Genomic_DNA"/>
</dbReference>
<dbReference type="KEGG" id="ccl:Clocl_0355"/>
<dbReference type="HOGENOM" id="CLU_599505_0_0_9"/>
<dbReference type="PROSITE" id="PS51766">
    <property type="entry name" value="DOCKERIN"/>
    <property type="match status" value="1"/>
</dbReference>
<dbReference type="SUPFAM" id="SSF63446">
    <property type="entry name" value="Type I dockerin domain"/>
    <property type="match status" value="1"/>
</dbReference>
<dbReference type="Pfam" id="PF12799">
    <property type="entry name" value="LRR_4"/>
    <property type="match status" value="1"/>
</dbReference>
<dbReference type="InterPro" id="IPR018247">
    <property type="entry name" value="EF_Hand_1_Ca_BS"/>
</dbReference>